<evidence type="ECO:0000256" key="1">
    <source>
        <dbReference type="SAM" id="Phobius"/>
    </source>
</evidence>
<dbReference type="WBParaSite" id="TCNE_0001936101-mRNA-1">
    <property type="protein sequence ID" value="TCNE_0001936101-mRNA-1"/>
    <property type="gene ID" value="TCNE_0001936101"/>
</dbReference>
<name>A0A183VF37_TOXCA</name>
<dbReference type="PANTHER" id="PTHR12455:SF0">
    <property type="entry name" value="NUCLEOLAR COMPLEX PROTEIN 4 HOMOLOG"/>
    <property type="match status" value="1"/>
</dbReference>
<reference evidence="4" key="1">
    <citation type="submission" date="2016-06" db="UniProtKB">
        <authorList>
            <consortium name="WormBaseParasite"/>
        </authorList>
    </citation>
    <scope>IDENTIFICATION</scope>
</reference>
<keyword evidence="1" id="KW-0472">Membrane</keyword>
<keyword evidence="3" id="KW-1185">Reference proteome</keyword>
<dbReference type="Proteomes" id="UP000050794">
    <property type="component" value="Unassembled WGS sequence"/>
</dbReference>
<evidence type="ECO:0000313" key="4">
    <source>
        <dbReference type="WBParaSite" id="TCNE_0001936101-mRNA-1"/>
    </source>
</evidence>
<dbReference type="GO" id="GO:0030692">
    <property type="term" value="C:Noc4p-Nop14p complex"/>
    <property type="evidence" value="ECO:0007669"/>
    <property type="project" value="TreeGrafter"/>
</dbReference>
<dbReference type="EMBL" id="UYWY01026782">
    <property type="protein sequence ID" value="VDM50678.1"/>
    <property type="molecule type" value="Genomic_DNA"/>
</dbReference>
<proteinExistence type="predicted"/>
<accession>A0A183VF37</accession>
<dbReference type="InterPro" id="IPR027193">
    <property type="entry name" value="Noc4"/>
</dbReference>
<protein>
    <submittedName>
        <fullName evidence="4">Transmembrane protein</fullName>
    </submittedName>
</protein>
<evidence type="ECO:0000313" key="2">
    <source>
        <dbReference type="EMBL" id="VDM50678.1"/>
    </source>
</evidence>
<dbReference type="GO" id="GO:0032040">
    <property type="term" value="C:small-subunit processome"/>
    <property type="evidence" value="ECO:0007669"/>
    <property type="project" value="TreeGrafter"/>
</dbReference>
<sequence>MVCLQEIVKELRSLESFSVDETNRYQVAEPLSHALDSLVSVLMDDKTINGKRMSELCGALFVHYDLYILFLKRIISKIVDLQGDAPKWNVFRCLKYFPLPNNKCWPAFFEVEGNHLKPGPGNKKLKRLYQEAWLGLLKHEQLGNVAECETIEFQLPRSLLKQLVPYLGDRVLSALRDASLTGDFLFGVFRLGGVFAILSLSAIFRLIMEHNFEYPNFSCEFFLVRLLHMLGQPSQISWLQIVDSDVRLAADDGISSE</sequence>
<reference evidence="2 3" key="2">
    <citation type="submission" date="2018-11" db="EMBL/GenBank/DDBJ databases">
        <authorList>
            <consortium name="Pathogen Informatics"/>
        </authorList>
    </citation>
    <scope>NUCLEOTIDE SEQUENCE [LARGE SCALE GENOMIC DNA]</scope>
</reference>
<dbReference type="PANTHER" id="PTHR12455">
    <property type="entry name" value="NUCLEOLAR COMPLEX PROTEIN 4"/>
    <property type="match status" value="1"/>
</dbReference>
<keyword evidence="1" id="KW-0812">Transmembrane</keyword>
<organism evidence="3 4">
    <name type="scientific">Toxocara canis</name>
    <name type="common">Canine roundworm</name>
    <dbReference type="NCBI Taxonomy" id="6265"/>
    <lineage>
        <taxon>Eukaryota</taxon>
        <taxon>Metazoa</taxon>
        <taxon>Ecdysozoa</taxon>
        <taxon>Nematoda</taxon>
        <taxon>Chromadorea</taxon>
        <taxon>Rhabditida</taxon>
        <taxon>Spirurina</taxon>
        <taxon>Ascaridomorpha</taxon>
        <taxon>Ascaridoidea</taxon>
        <taxon>Toxocaridae</taxon>
        <taxon>Toxocara</taxon>
    </lineage>
</organism>
<evidence type="ECO:0000313" key="3">
    <source>
        <dbReference type="Proteomes" id="UP000050794"/>
    </source>
</evidence>
<feature type="transmembrane region" description="Helical" evidence="1">
    <location>
        <begin position="184"/>
        <end position="207"/>
    </location>
</feature>
<dbReference type="GO" id="GO:0042254">
    <property type="term" value="P:ribosome biogenesis"/>
    <property type="evidence" value="ECO:0007669"/>
    <property type="project" value="InterPro"/>
</dbReference>
<gene>
    <name evidence="2" type="ORF">TCNE_LOCUS19357</name>
</gene>
<keyword evidence="1" id="KW-1133">Transmembrane helix</keyword>
<dbReference type="AlphaFoldDB" id="A0A183VF37"/>